<evidence type="ECO:0000313" key="2">
    <source>
        <dbReference type="Proteomes" id="UP001163266"/>
    </source>
</evidence>
<accession>A0ABY6MWK8</accession>
<protein>
    <recommendedName>
        <fullName evidence="3">Phasin domain-containing protein</fullName>
    </recommendedName>
</protein>
<evidence type="ECO:0000313" key="1">
    <source>
        <dbReference type="EMBL" id="UZD56405.1"/>
    </source>
</evidence>
<organism evidence="1 2">
    <name type="scientific">Caldimonas aquatica</name>
    <dbReference type="NCBI Taxonomy" id="376175"/>
    <lineage>
        <taxon>Bacteria</taxon>
        <taxon>Pseudomonadati</taxon>
        <taxon>Pseudomonadota</taxon>
        <taxon>Betaproteobacteria</taxon>
        <taxon>Burkholderiales</taxon>
        <taxon>Sphaerotilaceae</taxon>
        <taxon>Caldimonas</taxon>
    </lineage>
</organism>
<sequence length="138" mass="15210">MEWPLQVMLAMLHGAEAMGTIELNYAHMLRQHHEAVLARLAAAEDVTQMWAAQAELLRFDAAGSLRCWQETLDAWVHAGQDMLNRVASAADRNGGDPLLAAFLAMQSCMHSGFRPMDDLFNAPYSRPLDGGRAGPQPH</sequence>
<reference evidence="1" key="1">
    <citation type="submission" date="2022-10" db="EMBL/GenBank/DDBJ databases">
        <title>Complete genome sequence of Schlegelella aquatica LMG 23380.</title>
        <authorList>
            <person name="Musilova J."/>
            <person name="Kourilova X."/>
            <person name="Bezdicek M."/>
            <person name="Hermankova K."/>
            <person name="Obruca S."/>
            <person name="Sedlar K."/>
        </authorList>
    </citation>
    <scope>NUCLEOTIDE SEQUENCE</scope>
    <source>
        <strain evidence="1">LMG 23380</strain>
    </source>
</reference>
<keyword evidence="2" id="KW-1185">Reference proteome</keyword>
<dbReference type="EMBL" id="CP110257">
    <property type="protein sequence ID" value="UZD56405.1"/>
    <property type="molecule type" value="Genomic_DNA"/>
</dbReference>
<name>A0ABY6MWK8_9BURK</name>
<dbReference type="Proteomes" id="UP001163266">
    <property type="component" value="Chromosome"/>
</dbReference>
<proteinExistence type="predicted"/>
<evidence type="ECO:0008006" key="3">
    <source>
        <dbReference type="Google" id="ProtNLM"/>
    </source>
</evidence>
<dbReference type="RefSeq" id="WP_264894410.1">
    <property type="nucleotide sequence ID" value="NZ_CP110257.1"/>
</dbReference>
<gene>
    <name evidence="1" type="ORF">OMP39_07540</name>
</gene>